<dbReference type="Proteomes" id="UP000003688">
    <property type="component" value="Unassembled WGS sequence"/>
</dbReference>
<dbReference type="EMBL" id="ABOX02000059">
    <property type="protein sequence ID" value="EEF57695.1"/>
    <property type="molecule type" value="Genomic_DNA"/>
</dbReference>
<dbReference type="InterPro" id="IPR011050">
    <property type="entry name" value="Pectin_lyase_fold/virulence"/>
</dbReference>
<dbReference type="InterPro" id="IPR012334">
    <property type="entry name" value="Pectin_lyas_fold"/>
</dbReference>
<name>B9XQZ9_PEDPL</name>
<organism evidence="1 2">
    <name type="scientific">Pedosphaera parvula (strain Ellin514)</name>
    <dbReference type="NCBI Taxonomy" id="320771"/>
    <lineage>
        <taxon>Bacteria</taxon>
        <taxon>Pseudomonadati</taxon>
        <taxon>Verrucomicrobiota</taxon>
        <taxon>Pedosphaerae</taxon>
        <taxon>Pedosphaerales</taxon>
        <taxon>Pedosphaeraceae</taxon>
        <taxon>Pedosphaera</taxon>
    </lineage>
</organism>
<evidence type="ECO:0000313" key="2">
    <source>
        <dbReference type="Proteomes" id="UP000003688"/>
    </source>
</evidence>
<accession>B9XQZ9</accession>
<comment type="caution">
    <text evidence="1">The sequence shown here is derived from an EMBL/GenBank/DDBJ whole genome shotgun (WGS) entry which is preliminary data.</text>
</comment>
<dbReference type="OrthoDB" id="3333873at2"/>
<protein>
    <recommendedName>
        <fullName evidence="3">Right handed beta helix domain-containing protein</fullName>
    </recommendedName>
</protein>
<proteinExistence type="predicted"/>
<feature type="non-terminal residue" evidence="1">
    <location>
        <position position="1"/>
    </location>
</feature>
<dbReference type="SUPFAM" id="SSF51126">
    <property type="entry name" value="Pectin lyase-like"/>
    <property type="match status" value="1"/>
</dbReference>
<evidence type="ECO:0000313" key="1">
    <source>
        <dbReference type="EMBL" id="EEF57695.1"/>
    </source>
</evidence>
<dbReference type="RefSeq" id="WP_007418234.1">
    <property type="nucleotide sequence ID" value="NZ_ABOX02000059.1"/>
</dbReference>
<reference evidence="1 2" key="1">
    <citation type="journal article" date="2011" name="J. Bacteriol.">
        <title>Genome sequence of 'Pedosphaera parvula' Ellin514, an aerobic Verrucomicrobial isolate from pasture soil.</title>
        <authorList>
            <person name="Kant R."/>
            <person name="van Passel M.W."/>
            <person name="Sangwan P."/>
            <person name="Palva A."/>
            <person name="Lucas S."/>
            <person name="Copeland A."/>
            <person name="Lapidus A."/>
            <person name="Glavina Del Rio T."/>
            <person name="Dalin E."/>
            <person name="Tice H."/>
            <person name="Bruce D."/>
            <person name="Goodwin L."/>
            <person name="Pitluck S."/>
            <person name="Chertkov O."/>
            <person name="Larimer F.W."/>
            <person name="Land M.L."/>
            <person name="Hauser L."/>
            <person name="Brettin T.S."/>
            <person name="Detter J.C."/>
            <person name="Han S."/>
            <person name="de Vos W.M."/>
            <person name="Janssen P.H."/>
            <person name="Smidt H."/>
        </authorList>
    </citation>
    <scope>NUCLEOTIDE SEQUENCE [LARGE SCALE GENOMIC DNA]</scope>
    <source>
        <strain evidence="1 2">Ellin514</strain>
    </source>
</reference>
<keyword evidence="2" id="KW-1185">Reference proteome</keyword>
<gene>
    <name evidence="1" type="ORF">Cflav_PD0757</name>
</gene>
<evidence type="ECO:0008006" key="3">
    <source>
        <dbReference type="Google" id="ProtNLM"/>
    </source>
</evidence>
<dbReference type="AlphaFoldDB" id="B9XQZ9"/>
<dbReference type="Gene3D" id="2.160.20.10">
    <property type="entry name" value="Single-stranded right-handed beta-helix, Pectin lyase-like"/>
    <property type="match status" value="1"/>
</dbReference>
<sequence length="341" mass="38113">AQDNFGNCIRINGDYVIVEHLYFHNTAMYVDGNYYSSDGGWIVWEMGAINIARGSDYCIIRNNEFYDCVAGIRSRGKFANIQYNYIHDCNRPMKQWNWGPLGIWMGQDFQTCTGNTIVNMQVVDSDPSHFANGVGGGAFEIDDGRYNKYNIVLTDNFTRGNCGFLEAVFDDVTPAPLYKDWKIKFNVSDDYQAFVKLRFAQNCAVDNNTVLRRKINSNELGVFLLKGNGTANKFRNNIIMTKYNVEVFNVVGSYTPGSIIQNNHYYAVGTLVMGNEGPGASPTYGDAKFANITGTNAIDFSILATSPAKNTGLNLGYSYDFSGYPLYYGSAPDRGAFEYHP</sequence>